<dbReference type="RefSeq" id="WP_188685853.1">
    <property type="nucleotide sequence ID" value="NZ_BMKX01000005.1"/>
</dbReference>
<name>A0ABQ2DM83_9MICC</name>
<feature type="transmembrane region" description="Helical" evidence="1">
    <location>
        <begin position="288"/>
        <end position="307"/>
    </location>
</feature>
<feature type="transmembrane region" description="Helical" evidence="1">
    <location>
        <begin position="131"/>
        <end position="153"/>
    </location>
</feature>
<feature type="transmembrane region" description="Helical" evidence="1">
    <location>
        <begin position="160"/>
        <end position="175"/>
    </location>
</feature>
<evidence type="ECO:0000256" key="1">
    <source>
        <dbReference type="SAM" id="Phobius"/>
    </source>
</evidence>
<dbReference type="GeneID" id="303304714"/>
<gene>
    <name evidence="2" type="ORF">GCM10007173_23580</name>
</gene>
<evidence type="ECO:0000313" key="3">
    <source>
        <dbReference type="Proteomes" id="UP000606115"/>
    </source>
</evidence>
<dbReference type="Pfam" id="PF22564">
    <property type="entry name" value="HAAS"/>
    <property type="match status" value="1"/>
</dbReference>
<accession>A0ABQ2DM83</accession>
<sequence>MFSTKPDVTAKRYVRQLSGYLADLPEAQRRVILQDISEHIEESRLSGRTESEVISALGEPREVAKASRSELGVPEPRGTGPWPVGNTLIGVAIALATFTAAIVSFFLRNAEGQHPDYTSSTERSLTALVELYGPGIAVLTLVPAALLAVLLLVPLRMRRWATLICAVAASALVVSDPIDAGLFYAPMAIVIWLATMLPFAKSLQAGRRESLVLRIIGVLIMLLPVVLVASGVERGNIGVFMLPALIWAVACLAIAVGIILNLRISYWAVLAYGVLALIVAVFDSGMLVGAIWLFGGIVLSFGIYGLLRLRPRAGITR</sequence>
<reference evidence="3" key="1">
    <citation type="journal article" date="2019" name="Int. J. Syst. Evol. Microbiol.">
        <title>The Global Catalogue of Microorganisms (GCM) 10K type strain sequencing project: providing services to taxonomists for standard genome sequencing and annotation.</title>
        <authorList>
            <consortium name="The Broad Institute Genomics Platform"/>
            <consortium name="The Broad Institute Genome Sequencing Center for Infectious Disease"/>
            <person name="Wu L."/>
            <person name="Ma J."/>
        </authorList>
    </citation>
    <scope>NUCLEOTIDE SEQUENCE [LARGE SCALE GENOMIC DNA]</scope>
    <source>
        <strain evidence="3">CGMCC 1.3685</strain>
    </source>
</reference>
<feature type="transmembrane region" description="Helical" evidence="1">
    <location>
        <begin position="237"/>
        <end position="259"/>
    </location>
</feature>
<feature type="transmembrane region" description="Helical" evidence="1">
    <location>
        <begin position="181"/>
        <end position="199"/>
    </location>
</feature>
<organism evidence="2 3">
    <name type="scientific">Glutamicibacter ardleyensis</name>
    <dbReference type="NCBI Taxonomy" id="225894"/>
    <lineage>
        <taxon>Bacteria</taxon>
        <taxon>Bacillati</taxon>
        <taxon>Actinomycetota</taxon>
        <taxon>Actinomycetes</taxon>
        <taxon>Micrococcales</taxon>
        <taxon>Micrococcaceae</taxon>
        <taxon>Glutamicibacter</taxon>
    </lineage>
</organism>
<feature type="transmembrane region" description="Helical" evidence="1">
    <location>
        <begin position="211"/>
        <end position="231"/>
    </location>
</feature>
<keyword evidence="3" id="KW-1185">Reference proteome</keyword>
<evidence type="ECO:0008006" key="4">
    <source>
        <dbReference type="Google" id="ProtNLM"/>
    </source>
</evidence>
<evidence type="ECO:0000313" key="2">
    <source>
        <dbReference type="EMBL" id="GGJ63926.1"/>
    </source>
</evidence>
<keyword evidence="1" id="KW-0472">Membrane</keyword>
<proteinExistence type="predicted"/>
<dbReference type="EMBL" id="BMKX01000005">
    <property type="protein sequence ID" value="GGJ63926.1"/>
    <property type="molecule type" value="Genomic_DNA"/>
</dbReference>
<keyword evidence="1" id="KW-0812">Transmembrane</keyword>
<dbReference type="Proteomes" id="UP000606115">
    <property type="component" value="Unassembled WGS sequence"/>
</dbReference>
<protein>
    <recommendedName>
        <fullName evidence="4">DUF1700 domain-containing protein</fullName>
    </recommendedName>
</protein>
<feature type="transmembrane region" description="Helical" evidence="1">
    <location>
        <begin position="264"/>
        <end position="282"/>
    </location>
</feature>
<keyword evidence="1" id="KW-1133">Transmembrane helix</keyword>
<comment type="caution">
    <text evidence="2">The sequence shown here is derived from an EMBL/GenBank/DDBJ whole genome shotgun (WGS) entry which is preliminary data.</text>
</comment>
<feature type="transmembrane region" description="Helical" evidence="1">
    <location>
        <begin position="87"/>
        <end position="107"/>
    </location>
</feature>